<evidence type="ECO:0000256" key="1">
    <source>
        <dbReference type="ARBA" id="ARBA00001946"/>
    </source>
</evidence>
<feature type="transmembrane region" description="Helical" evidence="6">
    <location>
        <begin position="21"/>
        <end position="42"/>
    </location>
</feature>
<keyword evidence="6" id="KW-1133">Transmembrane helix</keyword>
<protein>
    <recommendedName>
        <fullName evidence="3">diguanylate cyclase</fullName>
        <ecNumber evidence="3">2.7.7.65</ecNumber>
    </recommendedName>
</protein>
<comment type="caution">
    <text evidence="8">The sequence shown here is derived from an EMBL/GenBank/DDBJ whole genome shotgun (WGS) entry which is preliminary data.</text>
</comment>
<keyword evidence="6" id="KW-0812">Transmembrane</keyword>
<dbReference type="PANTHER" id="PTHR45138">
    <property type="entry name" value="REGULATORY COMPONENTS OF SENSORY TRANSDUCTION SYSTEM"/>
    <property type="match status" value="1"/>
</dbReference>
<keyword evidence="4" id="KW-0342">GTP-binding</keyword>
<comment type="catalytic activity">
    <reaction evidence="5">
        <text>2 GTP = 3',3'-c-di-GMP + 2 diphosphate</text>
        <dbReference type="Rhea" id="RHEA:24898"/>
        <dbReference type="ChEBI" id="CHEBI:33019"/>
        <dbReference type="ChEBI" id="CHEBI:37565"/>
        <dbReference type="ChEBI" id="CHEBI:58805"/>
        <dbReference type="EC" id="2.7.7.65"/>
    </reaction>
</comment>
<organism evidence="8 9">
    <name type="scientific">Tenebrionibacter intestinalis</name>
    <dbReference type="NCBI Taxonomy" id="2799638"/>
    <lineage>
        <taxon>Bacteria</taxon>
        <taxon>Pseudomonadati</taxon>
        <taxon>Pseudomonadota</taxon>
        <taxon>Gammaproteobacteria</taxon>
        <taxon>Enterobacterales</taxon>
        <taxon>Enterobacteriaceae</taxon>
        <taxon>Tenebrionibacter/Tenebrionicola group</taxon>
        <taxon>Tenebrionibacter</taxon>
    </lineage>
</organism>
<feature type="transmembrane region" description="Helical" evidence="6">
    <location>
        <begin position="327"/>
        <end position="348"/>
    </location>
</feature>
<feature type="domain" description="GGDEF" evidence="7">
    <location>
        <begin position="379"/>
        <end position="503"/>
    </location>
</feature>
<dbReference type="Pfam" id="PF17155">
    <property type="entry name" value="GAPES1"/>
    <property type="match status" value="1"/>
</dbReference>
<reference evidence="8" key="1">
    <citation type="submission" date="2021-01" db="EMBL/GenBank/DDBJ databases">
        <title>Intestinitalea alba gen. nov., sp. nov., a novel genus of the family Enterobacteriaceae, isolated from the gut of the plastic-eating mealworm Tenebrio molitor L.</title>
        <authorList>
            <person name="Yang Y."/>
        </authorList>
    </citation>
    <scope>NUCLEOTIDE SEQUENCE</scope>
    <source>
        <strain evidence="8">BIT-L3</strain>
    </source>
</reference>
<evidence type="ECO:0000256" key="2">
    <source>
        <dbReference type="ARBA" id="ARBA00004665"/>
    </source>
</evidence>
<dbReference type="EMBL" id="JAEPBH010000011">
    <property type="protein sequence ID" value="MBK4714849.1"/>
    <property type="molecule type" value="Genomic_DNA"/>
</dbReference>
<dbReference type="Gene3D" id="3.30.70.270">
    <property type="match status" value="1"/>
</dbReference>
<name>A0A8K0V082_9ENTR</name>
<evidence type="ECO:0000256" key="5">
    <source>
        <dbReference type="ARBA" id="ARBA00034247"/>
    </source>
</evidence>
<dbReference type="AlphaFoldDB" id="A0A8K0V082"/>
<keyword evidence="4" id="KW-0547">Nucleotide-binding</keyword>
<dbReference type="InterPro" id="IPR000160">
    <property type="entry name" value="GGDEF_dom"/>
</dbReference>
<dbReference type="Pfam" id="PF00990">
    <property type="entry name" value="GGDEF"/>
    <property type="match status" value="1"/>
</dbReference>
<dbReference type="PROSITE" id="PS50887">
    <property type="entry name" value="GGDEF"/>
    <property type="match status" value="1"/>
</dbReference>
<evidence type="ECO:0000256" key="3">
    <source>
        <dbReference type="ARBA" id="ARBA00012528"/>
    </source>
</evidence>
<dbReference type="GO" id="GO:0005525">
    <property type="term" value="F:GTP binding"/>
    <property type="evidence" value="ECO:0007669"/>
    <property type="project" value="UniProtKB-KW"/>
</dbReference>
<gene>
    <name evidence="8" type="ORF">JJB97_05785</name>
</gene>
<dbReference type="SUPFAM" id="SSF55073">
    <property type="entry name" value="Nucleotide cyclase"/>
    <property type="match status" value="1"/>
</dbReference>
<accession>A0A8K0V082</accession>
<keyword evidence="9" id="KW-1185">Reference proteome</keyword>
<dbReference type="SMART" id="SM00267">
    <property type="entry name" value="GGDEF"/>
    <property type="match status" value="1"/>
</dbReference>
<comment type="cofactor">
    <cofactor evidence="1">
        <name>Mg(2+)</name>
        <dbReference type="ChEBI" id="CHEBI:18420"/>
    </cofactor>
</comment>
<comment type="pathway">
    <text evidence="2">Purine metabolism; 3',5'-cyclic di-GMP biosynthesis.</text>
</comment>
<proteinExistence type="predicted"/>
<dbReference type="GO" id="GO:0052621">
    <property type="term" value="F:diguanylate cyclase activity"/>
    <property type="evidence" value="ECO:0007669"/>
    <property type="project" value="UniProtKB-EC"/>
</dbReference>
<dbReference type="InterPro" id="IPR033420">
    <property type="entry name" value="GAPES1"/>
</dbReference>
<dbReference type="Proteomes" id="UP000659047">
    <property type="component" value="Unassembled WGS sequence"/>
</dbReference>
<evidence type="ECO:0000259" key="7">
    <source>
        <dbReference type="PROSITE" id="PS50887"/>
    </source>
</evidence>
<evidence type="ECO:0000313" key="9">
    <source>
        <dbReference type="Proteomes" id="UP000659047"/>
    </source>
</evidence>
<evidence type="ECO:0000313" key="8">
    <source>
        <dbReference type="EMBL" id="MBK4714849.1"/>
    </source>
</evidence>
<dbReference type="NCBIfam" id="TIGR00254">
    <property type="entry name" value="GGDEF"/>
    <property type="match status" value="1"/>
</dbReference>
<evidence type="ECO:0000256" key="4">
    <source>
        <dbReference type="ARBA" id="ARBA00023134"/>
    </source>
</evidence>
<evidence type="ECO:0000256" key="6">
    <source>
        <dbReference type="SAM" id="Phobius"/>
    </source>
</evidence>
<sequence length="503" mass="56669">MNAVESEQMISESRLSRLDSKVFVIAITLTGFLLVMAIMGYFSYQRQLSIARAAGNELSRLIESDLQHNENFSDAVSMLYMRLKRGESGSVHVRQEFDRDSGIYGINLYADKPNNALEGTLQSVTPLTEDALLIAESIDMALKIENKDSRYSKMERRYFFSGDNHFIYITNKMPLSRFVFQHNNGKSHSMFTTPQSGVWLSQKLRAAPVTRNNAVTHVYIDSISNAPVITVRHPVWSRTKGGVVLGWLCFDYQQSELQEIVRSLGVSAQNNFLNVYLLDKQTNTEFRIAGKSSDGKETQVSINDRYDVIVTINTLRYYVTQKGRNDLMVLLLVALCFLAAYMICCNIIRAARERAQRDPLTGLYNRSWLHKLDQRKTKDNMTVVMIDCNNFKAINDTHGHAVGDSLLKHIGQLLRARLNSNSDYAVRMGGDEFLLVFEGSNVSQVRACMKRIESDIAMSSAKIPLTVSYGVTEVARGMSIYTAIALADTLMHNAKKDAKNPDA</sequence>
<dbReference type="PANTHER" id="PTHR45138:SF9">
    <property type="entry name" value="DIGUANYLATE CYCLASE DGCM-RELATED"/>
    <property type="match status" value="1"/>
</dbReference>
<dbReference type="InterPro" id="IPR043128">
    <property type="entry name" value="Rev_trsase/Diguanyl_cyclase"/>
</dbReference>
<dbReference type="InterPro" id="IPR050469">
    <property type="entry name" value="Diguanylate_Cyclase"/>
</dbReference>
<dbReference type="CDD" id="cd01949">
    <property type="entry name" value="GGDEF"/>
    <property type="match status" value="1"/>
</dbReference>
<dbReference type="EC" id="2.7.7.65" evidence="3"/>
<dbReference type="RefSeq" id="WP_238713082.1">
    <property type="nucleotide sequence ID" value="NZ_JAEPBH010000011.1"/>
</dbReference>
<dbReference type="InterPro" id="IPR029787">
    <property type="entry name" value="Nucleotide_cyclase"/>
</dbReference>
<keyword evidence="6" id="KW-0472">Membrane</keyword>